<reference evidence="1" key="2">
    <citation type="journal article" date="2015" name="Data Brief">
        <title>Shoot transcriptome of the giant reed, Arundo donax.</title>
        <authorList>
            <person name="Barrero R.A."/>
            <person name="Guerrero F.D."/>
            <person name="Moolhuijzen P."/>
            <person name="Goolsby J.A."/>
            <person name="Tidwell J."/>
            <person name="Bellgard S.E."/>
            <person name="Bellgard M.I."/>
        </authorList>
    </citation>
    <scope>NUCLEOTIDE SEQUENCE</scope>
    <source>
        <tissue evidence="1">Shoot tissue taken approximately 20 cm above the soil surface</tissue>
    </source>
</reference>
<name>A0A0A9A718_ARUDO</name>
<sequence>MPFSKRLTISCVSSLKPPVLVAGSLCTRKPSITSSMSYDSSLTSLAQRLTRSSRFSRCTCDTLRRATCISISSLDEDLMSFLTFIFRLNSSLRSSPSLWRRLPMAPDVTSMARSLAFSR</sequence>
<organism evidence="1">
    <name type="scientific">Arundo donax</name>
    <name type="common">Giant reed</name>
    <name type="synonym">Donax arundinaceus</name>
    <dbReference type="NCBI Taxonomy" id="35708"/>
    <lineage>
        <taxon>Eukaryota</taxon>
        <taxon>Viridiplantae</taxon>
        <taxon>Streptophyta</taxon>
        <taxon>Embryophyta</taxon>
        <taxon>Tracheophyta</taxon>
        <taxon>Spermatophyta</taxon>
        <taxon>Magnoliopsida</taxon>
        <taxon>Liliopsida</taxon>
        <taxon>Poales</taxon>
        <taxon>Poaceae</taxon>
        <taxon>PACMAD clade</taxon>
        <taxon>Arundinoideae</taxon>
        <taxon>Arundineae</taxon>
        <taxon>Arundo</taxon>
    </lineage>
</organism>
<accession>A0A0A9A718</accession>
<proteinExistence type="predicted"/>
<reference evidence="1" key="1">
    <citation type="submission" date="2014-09" db="EMBL/GenBank/DDBJ databases">
        <authorList>
            <person name="Magalhaes I.L.F."/>
            <person name="Oliveira U."/>
            <person name="Santos F.R."/>
            <person name="Vidigal T.H.D.A."/>
            <person name="Brescovit A.D."/>
            <person name="Santos A.J."/>
        </authorList>
    </citation>
    <scope>NUCLEOTIDE SEQUENCE</scope>
    <source>
        <tissue evidence="1">Shoot tissue taken approximately 20 cm above the soil surface</tissue>
    </source>
</reference>
<evidence type="ECO:0000313" key="1">
    <source>
        <dbReference type="EMBL" id="JAD47469.1"/>
    </source>
</evidence>
<protein>
    <submittedName>
        <fullName evidence="1">Uncharacterized protein</fullName>
    </submittedName>
</protein>
<dbReference type="AlphaFoldDB" id="A0A0A9A718"/>
<dbReference type="EMBL" id="GBRH01250426">
    <property type="protein sequence ID" value="JAD47469.1"/>
    <property type="molecule type" value="Transcribed_RNA"/>
</dbReference>